<proteinExistence type="predicted"/>
<feature type="non-terminal residue" evidence="2">
    <location>
        <position position="20"/>
    </location>
</feature>
<dbReference type="EMBL" id="LAZR01000983">
    <property type="protein sequence ID" value="KKN53190.1"/>
    <property type="molecule type" value="Genomic_DNA"/>
</dbReference>
<sequence>MFKLPKSKSKDDTFEEEIST</sequence>
<comment type="caution">
    <text evidence="2">The sequence shown here is derived from an EMBL/GenBank/DDBJ whole genome shotgun (WGS) entry which is preliminary data.</text>
</comment>
<evidence type="ECO:0000313" key="2">
    <source>
        <dbReference type="EMBL" id="KKN53190.1"/>
    </source>
</evidence>
<feature type="region of interest" description="Disordered" evidence="1">
    <location>
        <begin position="1"/>
        <end position="20"/>
    </location>
</feature>
<accession>A0A0F9R9K1</accession>
<organism evidence="2">
    <name type="scientific">marine sediment metagenome</name>
    <dbReference type="NCBI Taxonomy" id="412755"/>
    <lineage>
        <taxon>unclassified sequences</taxon>
        <taxon>metagenomes</taxon>
        <taxon>ecological metagenomes</taxon>
    </lineage>
</organism>
<dbReference type="AlphaFoldDB" id="A0A0F9R9K1"/>
<evidence type="ECO:0000256" key="1">
    <source>
        <dbReference type="SAM" id="MobiDB-lite"/>
    </source>
</evidence>
<name>A0A0F9R9K1_9ZZZZ</name>
<gene>
    <name evidence="2" type="ORF">LCGC14_0604700</name>
</gene>
<reference evidence="2" key="1">
    <citation type="journal article" date="2015" name="Nature">
        <title>Complex archaea that bridge the gap between prokaryotes and eukaryotes.</title>
        <authorList>
            <person name="Spang A."/>
            <person name="Saw J.H."/>
            <person name="Jorgensen S.L."/>
            <person name="Zaremba-Niedzwiedzka K."/>
            <person name="Martijn J."/>
            <person name="Lind A.E."/>
            <person name="van Eijk R."/>
            <person name="Schleper C."/>
            <person name="Guy L."/>
            <person name="Ettema T.J."/>
        </authorList>
    </citation>
    <scope>NUCLEOTIDE SEQUENCE</scope>
</reference>
<protein>
    <submittedName>
        <fullName evidence="2">Uncharacterized protein</fullName>
    </submittedName>
</protein>